<keyword evidence="3" id="KW-1185">Reference proteome</keyword>
<name>A0A9P0YY46_CUSEU</name>
<sequence length="113" mass="13003">MLQPGMEESRRSFQSSSGGDFKTEVVSGKSFGKCKNQMYGKKRSRSPDLWSVPPRRRDATAKSAPWSFNDSEMKRRKRIAQYKVYSIEGRVKASLRKGFKWISSKCSEIIHGY</sequence>
<dbReference type="EMBL" id="CAMAPE010000010">
    <property type="protein sequence ID" value="CAH9079060.1"/>
    <property type="molecule type" value="Genomic_DNA"/>
</dbReference>
<dbReference type="Pfam" id="PF12023">
    <property type="entry name" value="DUF3511"/>
    <property type="match status" value="1"/>
</dbReference>
<comment type="caution">
    <text evidence="2">The sequence shown here is derived from an EMBL/GenBank/DDBJ whole genome shotgun (WGS) entry which is preliminary data.</text>
</comment>
<protein>
    <recommendedName>
        <fullName evidence="4">DUF3511 domain protein</fullName>
    </recommendedName>
</protein>
<feature type="region of interest" description="Disordered" evidence="1">
    <location>
        <begin position="36"/>
        <end position="67"/>
    </location>
</feature>
<reference evidence="2" key="1">
    <citation type="submission" date="2022-07" db="EMBL/GenBank/DDBJ databases">
        <authorList>
            <person name="Macas J."/>
            <person name="Novak P."/>
            <person name="Neumann P."/>
        </authorList>
    </citation>
    <scope>NUCLEOTIDE SEQUENCE</scope>
</reference>
<organism evidence="2 3">
    <name type="scientific">Cuscuta europaea</name>
    <name type="common">European dodder</name>
    <dbReference type="NCBI Taxonomy" id="41803"/>
    <lineage>
        <taxon>Eukaryota</taxon>
        <taxon>Viridiplantae</taxon>
        <taxon>Streptophyta</taxon>
        <taxon>Embryophyta</taxon>
        <taxon>Tracheophyta</taxon>
        <taxon>Spermatophyta</taxon>
        <taxon>Magnoliopsida</taxon>
        <taxon>eudicotyledons</taxon>
        <taxon>Gunneridae</taxon>
        <taxon>Pentapetalae</taxon>
        <taxon>asterids</taxon>
        <taxon>lamiids</taxon>
        <taxon>Solanales</taxon>
        <taxon>Convolvulaceae</taxon>
        <taxon>Cuscuteae</taxon>
        <taxon>Cuscuta</taxon>
        <taxon>Cuscuta subgen. Cuscuta</taxon>
    </lineage>
</organism>
<dbReference type="PANTHER" id="PTHR33193:SF13">
    <property type="entry name" value="EXPRESSED PROTEIN"/>
    <property type="match status" value="1"/>
</dbReference>
<evidence type="ECO:0000313" key="2">
    <source>
        <dbReference type="EMBL" id="CAH9079060.1"/>
    </source>
</evidence>
<gene>
    <name evidence="2" type="ORF">CEURO_LOCUS7039</name>
</gene>
<feature type="region of interest" description="Disordered" evidence="1">
    <location>
        <begin position="1"/>
        <end position="24"/>
    </location>
</feature>
<dbReference type="OrthoDB" id="660385at2759"/>
<dbReference type="PANTHER" id="PTHR33193">
    <property type="entry name" value="DOMAIN PROTEIN, PUTATIVE (DUF3511)-RELATED"/>
    <property type="match status" value="1"/>
</dbReference>
<proteinExistence type="predicted"/>
<evidence type="ECO:0008006" key="4">
    <source>
        <dbReference type="Google" id="ProtNLM"/>
    </source>
</evidence>
<evidence type="ECO:0000313" key="3">
    <source>
        <dbReference type="Proteomes" id="UP001152484"/>
    </source>
</evidence>
<dbReference type="InterPro" id="IPR021899">
    <property type="entry name" value="DUF3511"/>
</dbReference>
<evidence type="ECO:0000256" key="1">
    <source>
        <dbReference type="SAM" id="MobiDB-lite"/>
    </source>
</evidence>
<dbReference type="AlphaFoldDB" id="A0A9P0YY46"/>
<dbReference type="Proteomes" id="UP001152484">
    <property type="component" value="Unassembled WGS sequence"/>
</dbReference>
<accession>A0A9P0YY46</accession>